<dbReference type="GO" id="GO:0005576">
    <property type="term" value="C:extracellular region"/>
    <property type="evidence" value="ECO:0007669"/>
    <property type="project" value="UniProtKB-SubCell"/>
</dbReference>
<dbReference type="GO" id="GO:0016837">
    <property type="term" value="F:carbon-oxygen lyase activity, acting on polysaccharides"/>
    <property type="evidence" value="ECO:0007669"/>
    <property type="project" value="TreeGrafter"/>
</dbReference>
<keyword evidence="7" id="KW-0456">Lyase</keyword>
<organism evidence="11 12">
    <name type="scientific">Aspergillus terreus (strain NIH 2624 / FGSC A1156)</name>
    <dbReference type="NCBI Taxonomy" id="341663"/>
    <lineage>
        <taxon>Eukaryota</taxon>
        <taxon>Fungi</taxon>
        <taxon>Dikarya</taxon>
        <taxon>Ascomycota</taxon>
        <taxon>Pezizomycotina</taxon>
        <taxon>Eurotiomycetes</taxon>
        <taxon>Eurotiomycetidae</taxon>
        <taxon>Eurotiales</taxon>
        <taxon>Aspergillaceae</taxon>
        <taxon>Aspergillus</taxon>
        <taxon>Aspergillus subgen. Circumdati</taxon>
    </lineage>
</organism>
<comment type="subcellular location">
    <subcellularLocation>
        <location evidence="2">Secreted</location>
    </subcellularLocation>
</comment>
<dbReference type="EMBL" id="CH476597">
    <property type="protein sequence ID" value="EAU36800.1"/>
    <property type="molecule type" value="Genomic_DNA"/>
</dbReference>
<protein>
    <recommendedName>
        <fullName evidence="10">Fe2OG dioxygenase domain-containing protein</fullName>
    </recommendedName>
</protein>
<dbReference type="InterPro" id="IPR005123">
    <property type="entry name" value="Oxoglu/Fe-dep_dioxygenase_dom"/>
</dbReference>
<dbReference type="InterPro" id="IPR026992">
    <property type="entry name" value="DIOX_N"/>
</dbReference>
<dbReference type="InterPro" id="IPR044861">
    <property type="entry name" value="IPNS-like_FE2OG_OXY"/>
</dbReference>
<dbReference type="GO" id="GO:0046872">
    <property type="term" value="F:metal ion binding"/>
    <property type="evidence" value="ECO:0007669"/>
    <property type="project" value="UniProtKB-KW"/>
</dbReference>
<name>Q0CS08_ASPTN</name>
<evidence type="ECO:0000259" key="10">
    <source>
        <dbReference type="PROSITE" id="PS51471"/>
    </source>
</evidence>
<accession>Q0CS08</accession>
<keyword evidence="4" id="KW-0479">Metal-binding</keyword>
<evidence type="ECO:0000256" key="1">
    <source>
        <dbReference type="ARBA" id="ARBA00001913"/>
    </source>
</evidence>
<dbReference type="Gene3D" id="2.160.20.10">
    <property type="entry name" value="Single-stranded right-handed beta-helix, Pectin lyase-like"/>
    <property type="match status" value="1"/>
</dbReference>
<evidence type="ECO:0000313" key="12">
    <source>
        <dbReference type="Proteomes" id="UP000007963"/>
    </source>
</evidence>
<proteinExistence type="inferred from homology"/>
<dbReference type="STRING" id="341663.Q0CS08"/>
<evidence type="ECO:0000256" key="5">
    <source>
        <dbReference type="ARBA" id="ARBA00022729"/>
    </source>
</evidence>
<dbReference type="PANTHER" id="PTHR40088">
    <property type="entry name" value="PECTATE LYASE (EUROFUNG)"/>
    <property type="match status" value="1"/>
</dbReference>
<evidence type="ECO:0000256" key="9">
    <source>
        <dbReference type="SAM" id="MobiDB-lite"/>
    </source>
</evidence>
<dbReference type="OrthoDB" id="627829at2759"/>
<comment type="cofactor">
    <cofactor evidence="1">
        <name>Ca(2+)</name>
        <dbReference type="ChEBI" id="CHEBI:29108"/>
    </cofactor>
</comment>
<dbReference type="GO" id="GO:0044283">
    <property type="term" value="P:small molecule biosynthetic process"/>
    <property type="evidence" value="ECO:0007669"/>
    <property type="project" value="UniProtKB-ARBA"/>
</dbReference>
<feature type="domain" description="Fe2OG dioxygenase" evidence="10">
    <location>
        <begin position="179"/>
        <end position="292"/>
    </location>
</feature>
<dbReference type="PANTHER" id="PTHR40088:SF1">
    <property type="entry name" value="PECTATE LYASE PEL9"/>
    <property type="match status" value="1"/>
</dbReference>
<evidence type="ECO:0000256" key="3">
    <source>
        <dbReference type="ARBA" id="ARBA00022525"/>
    </source>
</evidence>
<dbReference type="Pfam" id="PF14226">
    <property type="entry name" value="DIOX_N"/>
    <property type="match status" value="1"/>
</dbReference>
<dbReference type="Proteomes" id="UP000007963">
    <property type="component" value="Unassembled WGS sequence"/>
</dbReference>
<dbReference type="HOGENOM" id="CLU_357868_0_0_1"/>
<keyword evidence="3" id="KW-0964">Secreted</keyword>
<dbReference type="GeneID" id="4317965"/>
<keyword evidence="5" id="KW-0732">Signal</keyword>
<sequence>MGSTQGSFRAIPVLDYSKSTSATTKAEFLADLRHAIVNVGFFYLIHHPVDPAVVQNLIDKTRELFDLPLEKKLEIEMINSKHFLGYSRLGAETTARKADYREQFDFATELPAPGPDEPLYRNICGPNQWPDERAIPGFRQTLETYLGAVAPLADEFQILIAEALDLHPEALQQFFDVPSRHKMKLIKYPPPPASSAAQTQGVGPHKDSEFLTFLLQATPHPGLEVQNKAGEWIPAPPMDGSLVVNIGRALEALTGGVCTATTHRVSLAPHNFVDAQGSSLGPRFSIPVFQGISLDLSAENISLDIPPHIRDLVRDERVRSDAEATFNRMFRGRIGEGTLIHRVTSHQDVGRRWYPELLAWALDVDNPGLGSFSFPVAALDIPAMEASRVRLFVDRGSAVCTYIHSPSTNMKSNLFCLTALLSPCLAADLYVSPSGSDSGDGTIDSPLLSIQKAVDLATAGSTIYLRKGTFSPSANIQITKSGKPGAPYVLRAYDGEVVIIDGEALPGTPADLDASLPNEDRGILHIQDAEYWEFYDLELINGPYGVYSRDASNNHYERIVTRDNYETGFQLQGAASNNTVLYLDSYGNRDPRKNGESADGHHLQGLRSFSREFKSAVTIEDTISWGNGYNRWGFTPFEGDGNGFKLGGGDDADIGPANHVITNCIAFGNAKDGFTDNSQPGNFVLTCNTAWNNAAVGFRFGTAVATLKSNVAAANREKPASLSDDQMSQGNSWDGSGTWSNSSFVSVDATLVQGARGADGRIQASDFLLPQSGEAIGATTQWS</sequence>
<dbReference type="eggNOG" id="KOG0143">
    <property type="taxonomic scope" value="Eukaryota"/>
</dbReference>
<feature type="region of interest" description="Disordered" evidence="9">
    <location>
        <begin position="715"/>
        <end position="735"/>
    </location>
</feature>
<reference evidence="12" key="1">
    <citation type="submission" date="2005-09" db="EMBL/GenBank/DDBJ databases">
        <title>Annotation of the Aspergillus terreus NIH2624 genome.</title>
        <authorList>
            <person name="Birren B.W."/>
            <person name="Lander E.S."/>
            <person name="Galagan J.E."/>
            <person name="Nusbaum C."/>
            <person name="Devon K."/>
            <person name="Henn M."/>
            <person name="Ma L.-J."/>
            <person name="Jaffe D.B."/>
            <person name="Butler J."/>
            <person name="Alvarez P."/>
            <person name="Gnerre S."/>
            <person name="Grabherr M."/>
            <person name="Kleber M."/>
            <person name="Mauceli E.W."/>
            <person name="Brockman W."/>
            <person name="Rounsley S."/>
            <person name="Young S.K."/>
            <person name="LaButti K."/>
            <person name="Pushparaj V."/>
            <person name="DeCaprio D."/>
            <person name="Crawford M."/>
            <person name="Koehrsen M."/>
            <person name="Engels R."/>
            <person name="Montgomery P."/>
            <person name="Pearson M."/>
            <person name="Howarth C."/>
            <person name="Larson L."/>
            <person name="Luoma S."/>
            <person name="White J."/>
            <person name="Alvarado L."/>
            <person name="Kodira C.D."/>
            <person name="Zeng Q."/>
            <person name="Oleary S."/>
            <person name="Yandava C."/>
            <person name="Denning D.W."/>
            <person name="Nierman W.C."/>
            <person name="Milne T."/>
            <person name="Madden K."/>
        </authorList>
    </citation>
    <scope>NUCLEOTIDE SEQUENCE [LARGE SCALE GENOMIC DNA]</scope>
    <source>
        <strain evidence="12">NIH 2624 / FGSC A1156</strain>
    </source>
</reference>
<evidence type="ECO:0000256" key="2">
    <source>
        <dbReference type="ARBA" id="ARBA00004613"/>
    </source>
</evidence>
<dbReference type="InterPro" id="IPR011050">
    <property type="entry name" value="Pectin_lyase_fold/virulence"/>
</dbReference>
<evidence type="ECO:0000256" key="6">
    <source>
        <dbReference type="ARBA" id="ARBA00022837"/>
    </source>
</evidence>
<comment type="similarity">
    <text evidence="8">Belongs to the polysaccharide lyase 9 family.</text>
</comment>
<dbReference type="VEuPathDB" id="FungiDB:ATEG_03526"/>
<dbReference type="InterPro" id="IPR027443">
    <property type="entry name" value="IPNS-like_sf"/>
</dbReference>
<gene>
    <name evidence="11" type="ORF">ATEG_03526</name>
</gene>
<dbReference type="AlphaFoldDB" id="Q0CS08"/>
<evidence type="ECO:0000313" key="11">
    <source>
        <dbReference type="EMBL" id="EAU36800.1"/>
    </source>
</evidence>
<dbReference type="Gene3D" id="2.60.120.330">
    <property type="entry name" value="B-lactam Antibiotic, Isopenicillin N Synthase, Chain"/>
    <property type="match status" value="1"/>
</dbReference>
<dbReference type="RefSeq" id="XP_001212704.1">
    <property type="nucleotide sequence ID" value="XM_001212704.1"/>
</dbReference>
<dbReference type="Pfam" id="PF03171">
    <property type="entry name" value="2OG-FeII_Oxy"/>
    <property type="match status" value="1"/>
</dbReference>
<dbReference type="PROSITE" id="PS51471">
    <property type="entry name" value="FE2OG_OXY"/>
    <property type="match status" value="1"/>
</dbReference>
<dbReference type="SUPFAM" id="SSF51197">
    <property type="entry name" value="Clavaminate synthase-like"/>
    <property type="match status" value="1"/>
</dbReference>
<keyword evidence="6" id="KW-0106">Calcium</keyword>
<evidence type="ECO:0000256" key="7">
    <source>
        <dbReference type="ARBA" id="ARBA00023239"/>
    </source>
</evidence>
<feature type="compositionally biased region" description="Polar residues" evidence="9">
    <location>
        <begin position="723"/>
        <end position="735"/>
    </location>
</feature>
<dbReference type="SUPFAM" id="SSF51126">
    <property type="entry name" value="Pectin lyase-like"/>
    <property type="match status" value="1"/>
</dbReference>
<dbReference type="InterPro" id="IPR012334">
    <property type="entry name" value="Pectin_lyas_fold"/>
</dbReference>
<evidence type="ECO:0000256" key="4">
    <source>
        <dbReference type="ARBA" id="ARBA00022723"/>
    </source>
</evidence>
<evidence type="ECO:0000256" key="8">
    <source>
        <dbReference type="ARBA" id="ARBA00038263"/>
    </source>
</evidence>
<dbReference type="InterPro" id="IPR052052">
    <property type="entry name" value="Polysaccharide_Lyase_9"/>
</dbReference>